<dbReference type="EMBL" id="SMKI01000212">
    <property type="protein sequence ID" value="TDC73168.1"/>
    <property type="molecule type" value="Genomic_DNA"/>
</dbReference>
<feature type="region of interest" description="Disordered" evidence="1">
    <location>
        <begin position="96"/>
        <end position="131"/>
    </location>
</feature>
<evidence type="ECO:0000256" key="1">
    <source>
        <dbReference type="SAM" id="MobiDB-lite"/>
    </source>
</evidence>
<protein>
    <submittedName>
        <fullName evidence="2">Uncharacterized protein</fullName>
    </submittedName>
</protein>
<organism evidence="2 3">
    <name type="scientific">Streptomyces hainanensis</name>
    <dbReference type="NCBI Taxonomy" id="402648"/>
    <lineage>
        <taxon>Bacteria</taxon>
        <taxon>Bacillati</taxon>
        <taxon>Actinomycetota</taxon>
        <taxon>Actinomycetes</taxon>
        <taxon>Kitasatosporales</taxon>
        <taxon>Streptomycetaceae</taxon>
        <taxon>Streptomyces</taxon>
    </lineage>
</organism>
<name>A0A4R4T7L6_9ACTN</name>
<dbReference type="OrthoDB" id="477305at2"/>
<gene>
    <name evidence="2" type="ORF">E1283_19880</name>
</gene>
<dbReference type="RefSeq" id="WP_132819450.1">
    <property type="nucleotide sequence ID" value="NZ_SMKI01000212.1"/>
</dbReference>
<feature type="compositionally biased region" description="Low complexity" evidence="1">
    <location>
        <begin position="110"/>
        <end position="119"/>
    </location>
</feature>
<dbReference type="Proteomes" id="UP000295345">
    <property type="component" value="Unassembled WGS sequence"/>
</dbReference>
<reference evidence="2 3" key="1">
    <citation type="submission" date="2019-03" db="EMBL/GenBank/DDBJ databases">
        <title>Draft genome sequences of novel Actinobacteria.</title>
        <authorList>
            <person name="Sahin N."/>
            <person name="Ay H."/>
            <person name="Saygin H."/>
        </authorList>
    </citation>
    <scope>NUCLEOTIDE SEQUENCE [LARGE SCALE GENOMIC DNA]</scope>
    <source>
        <strain evidence="2 3">DSM 41900</strain>
    </source>
</reference>
<dbReference type="AlphaFoldDB" id="A0A4R4T7L6"/>
<evidence type="ECO:0000313" key="3">
    <source>
        <dbReference type="Proteomes" id="UP000295345"/>
    </source>
</evidence>
<proteinExistence type="predicted"/>
<evidence type="ECO:0000313" key="2">
    <source>
        <dbReference type="EMBL" id="TDC73168.1"/>
    </source>
</evidence>
<comment type="caution">
    <text evidence="2">The sequence shown here is derived from an EMBL/GenBank/DDBJ whole genome shotgun (WGS) entry which is preliminary data.</text>
</comment>
<keyword evidence="3" id="KW-1185">Reference proteome</keyword>
<accession>A0A4R4T7L6</accession>
<sequence length="131" mass="13755">MDQDALRERKLRDLVSVGVLAADIPRDVIGEVVAEHGRQARCGGGHPAPTASAITQARKRLGPQVLREVFHRTAVPVADLLTVGAHLGSLRLVSFDGTTLDMPDTPSPRAPTATPDRPANAPPSPSSVCSP</sequence>